<dbReference type="PANTHER" id="PTHR45785">
    <property type="entry name" value="COMPLEMENT FACTOR H-RELATED"/>
    <property type="match status" value="1"/>
</dbReference>
<feature type="disulfide bond" evidence="5">
    <location>
        <begin position="74"/>
        <end position="117"/>
    </location>
</feature>
<feature type="domain" description="Sushi" evidence="7">
    <location>
        <begin position="13"/>
        <end position="70"/>
    </location>
</feature>
<dbReference type="Proteomes" id="UP000472267">
    <property type="component" value="Chromosome 18"/>
</dbReference>
<organism evidence="8 9">
    <name type="scientific">Salarias fasciatus</name>
    <name type="common">Jewelled blenny</name>
    <name type="synonym">Blennius fasciatus</name>
    <dbReference type="NCBI Taxonomy" id="181472"/>
    <lineage>
        <taxon>Eukaryota</taxon>
        <taxon>Metazoa</taxon>
        <taxon>Chordata</taxon>
        <taxon>Craniata</taxon>
        <taxon>Vertebrata</taxon>
        <taxon>Euteleostomi</taxon>
        <taxon>Actinopterygii</taxon>
        <taxon>Neopterygii</taxon>
        <taxon>Teleostei</taxon>
        <taxon>Neoteleostei</taxon>
        <taxon>Acanthomorphata</taxon>
        <taxon>Ovalentaria</taxon>
        <taxon>Blenniimorphae</taxon>
        <taxon>Blenniiformes</taxon>
        <taxon>Blennioidei</taxon>
        <taxon>Blenniidae</taxon>
        <taxon>Salariinae</taxon>
        <taxon>Salarias</taxon>
    </lineage>
</organism>
<evidence type="ECO:0000313" key="9">
    <source>
        <dbReference type="Proteomes" id="UP000472267"/>
    </source>
</evidence>
<evidence type="ECO:0000259" key="7">
    <source>
        <dbReference type="PROSITE" id="PS50923"/>
    </source>
</evidence>
<feature type="domain" description="Sushi" evidence="7">
    <location>
        <begin position="133"/>
        <end position="195"/>
    </location>
</feature>
<reference evidence="8" key="2">
    <citation type="submission" date="2025-08" db="UniProtKB">
        <authorList>
            <consortium name="Ensembl"/>
        </authorList>
    </citation>
    <scope>IDENTIFICATION</scope>
</reference>
<evidence type="ECO:0000256" key="1">
    <source>
        <dbReference type="ARBA" id="ARBA00004328"/>
    </source>
</evidence>
<feature type="domain" description="Sushi" evidence="7">
    <location>
        <begin position="219"/>
        <end position="273"/>
    </location>
</feature>
<evidence type="ECO:0000256" key="2">
    <source>
        <dbReference type="ARBA" id="ARBA00022659"/>
    </source>
</evidence>
<dbReference type="CDD" id="cd00033">
    <property type="entry name" value="CCP"/>
    <property type="match status" value="4"/>
</dbReference>
<comment type="caution">
    <text evidence="5">Lacks conserved residue(s) required for the propagation of feature annotation.</text>
</comment>
<dbReference type="PROSITE" id="PS50923">
    <property type="entry name" value="SUSHI"/>
    <property type="match status" value="4"/>
</dbReference>
<sequence length="347" mass="38050">MFVLVPAVRAQALPCPAPSLNNGFLHQEMHPDGEELTYACDTGFKPIVEGWWAKSKCQNGKWSHVPQCIDERSCLPPAVQNGGFPVSRTGWHEDGESVRITCHDGYEITSDYAEATCLDGRWSSLPICGESSSACGEPPPVQHAVVTNVEYRTVFAANAEVEYECEDGYFTQEGGTKKSVTCSSGRWTEGPTCSKWTQSTGSGSQPGHGDSTTSAGGGSACGRGLPVIPNGDVVERAAMYLKYQCQNYYKLVGSETVHCFSDGTWSALPVCQDAFCKVNTALYRDLRPSAPQFMKEGERKTFHCVEQYYIAEATCKDGVVQMSACKYMNVFHILICHYVFNFSYSLC</sequence>
<proteinExistence type="predicted"/>
<gene>
    <name evidence="8" type="primary">LOC115405097</name>
</gene>
<keyword evidence="2 5" id="KW-0768">Sushi</keyword>
<keyword evidence="4 5" id="KW-1015">Disulfide bond</keyword>
<dbReference type="InParanoid" id="A0A672HGW6"/>
<feature type="region of interest" description="Disordered" evidence="6">
    <location>
        <begin position="193"/>
        <end position="217"/>
    </location>
</feature>
<dbReference type="Pfam" id="PF00084">
    <property type="entry name" value="Sushi"/>
    <property type="match status" value="4"/>
</dbReference>
<feature type="domain" description="Sushi" evidence="7">
    <location>
        <begin position="72"/>
        <end position="130"/>
    </location>
</feature>
<evidence type="ECO:0000256" key="6">
    <source>
        <dbReference type="SAM" id="MobiDB-lite"/>
    </source>
</evidence>
<dbReference type="Ensembl" id="ENSSFAT00005029525.1">
    <property type="protein sequence ID" value="ENSSFAP00005028463.1"/>
    <property type="gene ID" value="ENSSFAG00005014528.1"/>
</dbReference>
<keyword evidence="3" id="KW-0732">Signal</keyword>
<dbReference type="SMART" id="SM00032">
    <property type="entry name" value="CCP"/>
    <property type="match status" value="4"/>
</dbReference>
<reference evidence="8" key="3">
    <citation type="submission" date="2025-09" db="UniProtKB">
        <authorList>
            <consortium name="Ensembl"/>
        </authorList>
    </citation>
    <scope>IDENTIFICATION</scope>
</reference>
<dbReference type="InterPro" id="IPR035976">
    <property type="entry name" value="Sushi/SCR/CCP_sf"/>
</dbReference>
<evidence type="ECO:0000256" key="5">
    <source>
        <dbReference type="PROSITE-ProRule" id="PRU00302"/>
    </source>
</evidence>
<evidence type="ECO:0000256" key="3">
    <source>
        <dbReference type="ARBA" id="ARBA00022729"/>
    </source>
</evidence>
<reference evidence="8" key="1">
    <citation type="submission" date="2019-06" db="EMBL/GenBank/DDBJ databases">
        <authorList>
            <consortium name="Wellcome Sanger Institute Data Sharing"/>
        </authorList>
    </citation>
    <scope>NUCLEOTIDE SEQUENCE [LARGE SCALE GENOMIC DNA]</scope>
</reference>
<dbReference type="OMA" id="YMREGET"/>
<dbReference type="AlphaFoldDB" id="A0A672HGW6"/>
<dbReference type="SUPFAM" id="SSF57535">
    <property type="entry name" value="Complement control module/SCR domain"/>
    <property type="match status" value="4"/>
</dbReference>
<comment type="subcellular location">
    <subcellularLocation>
        <location evidence="1">Virion</location>
    </subcellularLocation>
</comment>
<dbReference type="InterPro" id="IPR000436">
    <property type="entry name" value="Sushi_SCR_CCP_dom"/>
</dbReference>
<evidence type="ECO:0000256" key="4">
    <source>
        <dbReference type="ARBA" id="ARBA00023157"/>
    </source>
</evidence>
<evidence type="ECO:0000313" key="8">
    <source>
        <dbReference type="Ensembl" id="ENSSFAP00005028463.1"/>
    </source>
</evidence>
<protein>
    <recommendedName>
        <fullName evidence="7">Sushi domain-containing protein</fullName>
    </recommendedName>
</protein>
<dbReference type="Gene3D" id="2.10.70.10">
    <property type="entry name" value="Complement Module, domain 1"/>
    <property type="match status" value="4"/>
</dbReference>
<dbReference type="InterPro" id="IPR051503">
    <property type="entry name" value="ComplSys_Reg/VirEntry_Med"/>
</dbReference>
<keyword evidence="9" id="KW-1185">Reference proteome</keyword>
<feature type="compositionally biased region" description="Polar residues" evidence="6">
    <location>
        <begin position="194"/>
        <end position="205"/>
    </location>
</feature>
<dbReference type="PANTHER" id="PTHR45785:SF2">
    <property type="entry name" value="COMPLEMENT FACTOR H-RELATED"/>
    <property type="match status" value="1"/>
</dbReference>
<accession>A0A672HGW6</accession>
<name>A0A672HGW6_SALFA</name>